<geneLocation type="plasmid" evidence="1 2">
    <name>lp27</name>
</geneLocation>
<organism evidence="1 2">
    <name type="scientific">Borrelia turcica IST7</name>
    <dbReference type="NCBI Taxonomy" id="1104446"/>
    <lineage>
        <taxon>Bacteria</taxon>
        <taxon>Pseudomonadati</taxon>
        <taxon>Spirochaetota</taxon>
        <taxon>Spirochaetia</taxon>
        <taxon>Spirochaetales</taxon>
        <taxon>Borreliaceae</taxon>
        <taxon>Borrelia</taxon>
    </lineage>
</organism>
<reference evidence="1 2" key="1">
    <citation type="journal article" date="2018" name="Infect. Genet. Evol.">
        <title>Genome-wide analysis of Borrelia turcica and 'Candidatus Borrelia tachyglossi' shows relapsing fever-like genomes with unique genomic links to Lyme disease Borrelia.</title>
        <authorList>
            <person name="Gofton A.W."/>
            <person name="Margos G."/>
            <person name="Fingerle V."/>
            <person name="Hepner S."/>
            <person name="Loh S.M."/>
            <person name="Ryan U."/>
            <person name="Irwin P."/>
            <person name="Oskam C.L."/>
        </authorList>
    </citation>
    <scope>NUCLEOTIDE SEQUENCE [LARGE SCALE GENOMIC DNA]</scope>
    <source>
        <strain evidence="1 2">IST7</strain>
        <plasmid evidence="1">lp27</plasmid>
    </source>
</reference>
<sequence length="294" mass="33247">MSRIFDKDFGILPKSISDIVADKRAYLKDMYGIDIKDDHSSIYNIIANSLAITESQIIDELLAFFNKMKPDGLYWTAIQAHISAKSTTYEAIKTALLATKHVKYANILSKAGKATIYLILDDDIDLNKSPNSTETSLFKASLWEVIYHTLPSGTLLEGDIDIDGYNSQGQLKSYKVSLGKLKYCYLKATYKLDLKNYIYLEIDKQIRDIYTRIVESNYRDMGISFEYQDFIAPVNEVLGIASLCVSACVKDTETTPIASLSSSDFKENEDIKIKDDEILLFDMHTRLLVDIKSS</sequence>
<name>A0A386PNP5_9SPIR</name>
<dbReference type="InterPro" id="IPR005096">
    <property type="entry name" value="DUF276"/>
</dbReference>
<dbReference type="AlphaFoldDB" id="A0A386PNP5"/>
<dbReference type="OrthoDB" id="351063at2"/>
<evidence type="ECO:0000313" key="1">
    <source>
        <dbReference type="EMBL" id="AYE37091.1"/>
    </source>
</evidence>
<evidence type="ECO:0000313" key="2">
    <source>
        <dbReference type="Proteomes" id="UP000275571"/>
    </source>
</evidence>
<dbReference type="Proteomes" id="UP000275571">
    <property type="component" value="Plasmid lp27"/>
</dbReference>
<keyword evidence="1" id="KW-0614">Plasmid</keyword>
<dbReference type="Pfam" id="PF03434">
    <property type="entry name" value="DUF276"/>
    <property type="match status" value="1"/>
</dbReference>
<evidence type="ECO:0008006" key="3">
    <source>
        <dbReference type="Google" id="ProtNLM"/>
    </source>
</evidence>
<dbReference type="EMBL" id="CP028891">
    <property type="protein sequence ID" value="AYE37091.1"/>
    <property type="molecule type" value="Genomic_DNA"/>
</dbReference>
<dbReference type="RefSeq" id="WP_120105011.1">
    <property type="nucleotide sequence ID" value="NZ_CP028891.1"/>
</dbReference>
<keyword evidence="2" id="KW-1185">Reference proteome</keyword>
<proteinExistence type="predicted"/>
<gene>
    <name evidence="1" type="ORF">DB313_06200</name>
</gene>
<dbReference type="KEGG" id="btur:DB313_06200"/>
<protein>
    <recommendedName>
        <fullName evidence="3">DUF276 domain-containing protein</fullName>
    </recommendedName>
</protein>
<accession>A0A386PNP5</accession>